<evidence type="ECO:0000313" key="1">
    <source>
        <dbReference type="EMBL" id="GLB66151.1"/>
    </source>
</evidence>
<dbReference type="RefSeq" id="WP_264794322.1">
    <property type="nucleotide sequence ID" value="NZ_BRVS01000002.1"/>
</dbReference>
<sequence length="119" mass="12592">MVDSGARLRAAAATVPLDRLPERGRIRSAGFVESVTILPAGEAPSFSAVVVSELPGAETGTKAASRRGRIRLVWLGQRKVPGIDAGIRLGFDGMVSQVDGLPTMYNPGYEILSLLENES</sequence>
<evidence type="ECO:0000313" key="2">
    <source>
        <dbReference type="Proteomes" id="UP001209654"/>
    </source>
</evidence>
<name>A0ABQ5MQD8_9MICC</name>
<keyword evidence="2" id="KW-1185">Reference proteome</keyword>
<organism evidence="1 2">
    <name type="scientific">Arthrobacter mangrovi</name>
    <dbReference type="NCBI Taxonomy" id="2966350"/>
    <lineage>
        <taxon>Bacteria</taxon>
        <taxon>Bacillati</taxon>
        <taxon>Actinomycetota</taxon>
        <taxon>Actinomycetes</taxon>
        <taxon>Micrococcales</taxon>
        <taxon>Micrococcaceae</taxon>
        <taxon>Arthrobacter</taxon>
    </lineage>
</organism>
<dbReference type="EMBL" id="BRVS01000002">
    <property type="protein sequence ID" value="GLB66151.1"/>
    <property type="molecule type" value="Genomic_DNA"/>
</dbReference>
<protein>
    <submittedName>
        <fullName evidence="1">Uncharacterized protein</fullName>
    </submittedName>
</protein>
<gene>
    <name evidence="1" type="ORF">AHIS1636_05900</name>
</gene>
<comment type="caution">
    <text evidence="1">The sequence shown here is derived from an EMBL/GenBank/DDBJ whole genome shotgun (WGS) entry which is preliminary data.</text>
</comment>
<proteinExistence type="predicted"/>
<accession>A0ABQ5MQD8</accession>
<reference evidence="1 2" key="1">
    <citation type="journal article" date="2023" name="Int. J. Syst. Evol. Microbiol.">
        <title>Arthrobacter mangrovi sp. nov., an actinobacterium isolated from the rhizosphere of a mangrove.</title>
        <authorList>
            <person name="Hamada M."/>
            <person name="Saitou S."/>
            <person name="Enomoto N."/>
            <person name="Nanri K."/>
            <person name="Hidaka K."/>
            <person name="Miura T."/>
            <person name="Tamura T."/>
        </authorList>
    </citation>
    <scope>NUCLEOTIDE SEQUENCE [LARGE SCALE GENOMIC DNA]</scope>
    <source>
        <strain evidence="1 2">NBRC 112813</strain>
    </source>
</reference>
<dbReference type="Proteomes" id="UP001209654">
    <property type="component" value="Unassembled WGS sequence"/>
</dbReference>